<evidence type="ECO:0000313" key="2">
    <source>
        <dbReference type="Proteomes" id="UP001157418"/>
    </source>
</evidence>
<reference evidence="1 2" key="1">
    <citation type="submission" date="2022-01" db="EMBL/GenBank/DDBJ databases">
        <authorList>
            <person name="Xiong W."/>
            <person name="Schranz E."/>
        </authorList>
    </citation>
    <scope>NUCLEOTIDE SEQUENCE [LARGE SCALE GENOMIC DNA]</scope>
</reference>
<organism evidence="1 2">
    <name type="scientific">Lactuca virosa</name>
    <dbReference type="NCBI Taxonomy" id="75947"/>
    <lineage>
        <taxon>Eukaryota</taxon>
        <taxon>Viridiplantae</taxon>
        <taxon>Streptophyta</taxon>
        <taxon>Embryophyta</taxon>
        <taxon>Tracheophyta</taxon>
        <taxon>Spermatophyta</taxon>
        <taxon>Magnoliopsida</taxon>
        <taxon>eudicotyledons</taxon>
        <taxon>Gunneridae</taxon>
        <taxon>Pentapetalae</taxon>
        <taxon>asterids</taxon>
        <taxon>campanulids</taxon>
        <taxon>Asterales</taxon>
        <taxon>Asteraceae</taxon>
        <taxon>Cichorioideae</taxon>
        <taxon>Cichorieae</taxon>
        <taxon>Lactucinae</taxon>
        <taxon>Lactuca</taxon>
    </lineage>
</organism>
<sequence>MTHHLQPSNHLTSVPNKSIDLNVAIPAASNNDDPVDICSSSNEISSIIKIGNEVGFQIGEDNTGILEDVLEMDANGEGGIHISK</sequence>
<keyword evidence="2" id="KW-1185">Reference proteome</keyword>
<protein>
    <submittedName>
        <fullName evidence="1">Uncharacterized protein</fullName>
    </submittedName>
</protein>
<evidence type="ECO:0000313" key="1">
    <source>
        <dbReference type="EMBL" id="CAH1451884.1"/>
    </source>
</evidence>
<accession>A0AAU9PP49</accession>
<dbReference type="EMBL" id="CAKMRJ010005745">
    <property type="protein sequence ID" value="CAH1451884.1"/>
    <property type="molecule type" value="Genomic_DNA"/>
</dbReference>
<dbReference type="Proteomes" id="UP001157418">
    <property type="component" value="Unassembled WGS sequence"/>
</dbReference>
<proteinExistence type="predicted"/>
<name>A0AAU9PP49_9ASTR</name>
<gene>
    <name evidence="1" type="ORF">LVIROSA_LOCUS37215</name>
</gene>
<comment type="caution">
    <text evidence="1">The sequence shown here is derived from an EMBL/GenBank/DDBJ whole genome shotgun (WGS) entry which is preliminary data.</text>
</comment>
<dbReference type="AlphaFoldDB" id="A0AAU9PP49"/>